<accession>A0A6J1RBY5</accession>
<keyword evidence="9" id="KW-1185">Reference proteome</keyword>
<evidence type="ECO:0000256" key="4">
    <source>
        <dbReference type="ARBA" id="ARBA00022679"/>
    </source>
</evidence>
<feature type="binding site" evidence="7">
    <location>
        <position position="174"/>
    </location>
    <ligand>
        <name>S-adenosyl-L-methionine</name>
        <dbReference type="ChEBI" id="CHEBI:59789"/>
    </ligand>
</feature>
<evidence type="ECO:0000313" key="10">
    <source>
        <dbReference type="RefSeq" id="XP_024890406.1"/>
    </source>
</evidence>
<evidence type="ECO:0000256" key="1">
    <source>
        <dbReference type="ARBA" id="ARBA00012770"/>
    </source>
</evidence>
<dbReference type="PROSITE" id="PS51614">
    <property type="entry name" value="SAM_MT_ADRIFT"/>
    <property type="match status" value="1"/>
</dbReference>
<name>A0A6J1RBY5_9HYME</name>
<dbReference type="GO" id="GO:0004483">
    <property type="term" value="F:methyltransferase cap1 activity"/>
    <property type="evidence" value="ECO:0007669"/>
    <property type="project" value="TreeGrafter"/>
</dbReference>
<feature type="binding site" evidence="7">
    <location>
        <position position="155"/>
    </location>
    <ligand>
        <name>S-adenosyl-L-methionine</name>
        <dbReference type="ChEBI" id="CHEBI:59789"/>
    </ligand>
</feature>
<dbReference type="Proteomes" id="UP000504618">
    <property type="component" value="Unplaced"/>
</dbReference>
<dbReference type="SUPFAM" id="SSF53335">
    <property type="entry name" value="S-adenosyl-L-methionine-dependent methyltransferases"/>
    <property type="match status" value="1"/>
</dbReference>
<dbReference type="GO" id="GO:0005634">
    <property type="term" value="C:nucleus"/>
    <property type="evidence" value="ECO:0007669"/>
    <property type="project" value="UniProtKB-ARBA"/>
</dbReference>
<sequence>MERKEKNFSPKQPETLRYRYNESTDLSSSMPILFERHFAISDVQRDAQTLPEPGSMFAEPPWQLDQLQRMKRVLNEVKSRLNNFNLVKWQQHTSRMNEAGDIVRAVKERTQGELVTQAWCKFYEIASNYSLVPLNEICRDDGKNFRSVHVCEAPGAFVTALNHWLKTNAPDVRWDWLATTLNPYCEGNSYDSMVADDRFIRHTLRHWCFGDDNTGDIMDLRNLDALVEKSESAADDGGRILLVTADGSVDCTDVPGEQESAVAQLHLCETVACMHLLQKGGNFLLKLFTLFEHQSVCLMYLLSCAFHQVSVTKPASSKGGNSEMYVVCMNFKGRDYVAPYLPILRHHYGNVPPANAMFSLRDIPDDFLRRIEQCSEFFKYHQCRVIMDNIKTFRSRENYSGAARFVRGLISFKYLEDCKLKKIDPANEIVGREIIERNNNQFMNKKLHVDSYNERCKRQNLGPQERLLQIWDNAKEIEEPSEKFYVWHLQALPDALEIQTGKLFNKVRSSRFCDLQILQILIKIDNVMQDMRTTVCFPPSEITREFAQQIDRNHEILSFQFVQDYDSHRTIAEIYDRLEKLQSEQTLILVGYPLLTQLNIGLLYLLGNTFNKIIVEVHDNEGYRLKLETYRRNEKVLNCLREILTASHNARQENKAIWSIMPMKVLYECDQFPAMMLLNHLMIKLYVRHVINTIGDKNL</sequence>
<feature type="active site" description="Proton acceptor" evidence="7">
    <location>
        <position position="286"/>
    </location>
</feature>
<dbReference type="Gene3D" id="3.40.50.12760">
    <property type="match status" value="1"/>
</dbReference>
<dbReference type="GeneID" id="112466518"/>
<comment type="catalytic activity">
    <reaction evidence="6">
        <text>a 5'-end (N(7)-methyl 5'-triphosphoguanosine)-(2'-O-methyl-ribonucleoside)-(ribonucleotide) in mRNA + S-adenosyl-L-methionine = a 5'-end (N(7)-methyl 5'-triphosphoguanosine)-(2'-O-methyl-ribonucleoside)-(2'-O-methyl-ribonucleotide) in mRNA + S-adenosyl-L-homocysteine + H(+)</text>
        <dbReference type="Rhea" id="RHEA:67024"/>
        <dbReference type="Rhea" id="RHEA-COMP:17169"/>
        <dbReference type="Rhea" id="RHEA-COMP:17170"/>
        <dbReference type="ChEBI" id="CHEBI:15378"/>
        <dbReference type="ChEBI" id="CHEBI:57856"/>
        <dbReference type="ChEBI" id="CHEBI:59789"/>
        <dbReference type="ChEBI" id="CHEBI:167612"/>
        <dbReference type="ChEBI" id="CHEBI:167614"/>
        <dbReference type="EC" id="2.1.1.296"/>
    </reaction>
</comment>
<dbReference type="GO" id="GO:0006370">
    <property type="term" value="P:7-methylguanosine mRNA capping"/>
    <property type="evidence" value="ECO:0007669"/>
    <property type="project" value="TreeGrafter"/>
</dbReference>
<evidence type="ECO:0000256" key="2">
    <source>
        <dbReference type="ARBA" id="ARBA00021134"/>
    </source>
</evidence>
<dbReference type="AlphaFoldDB" id="A0A6J1RBY5"/>
<dbReference type="GO" id="GO:0005737">
    <property type="term" value="C:cytoplasm"/>
    <property type="evidence" value="ECO:0007669"/>
    <property type="project" value="TreeGrafter"/>
</dbReference>
<dbReference type="InterPro" id="IPR029063">
    <property type="entry name" value="SAM-dependent_MTases_sf"/>
</dbReference>
<keyword evidence="3 7" id="KW-0489">Methyltransferase</keyword>
<evidence type="ECO:0000256" key="5">
    <source>
        <dbReference type="ARBA" id="ARBA00022691"/>
    </source>
</evidence>
<dbReference type="RefSeq" id="XP_024890406.1">
    <property type="nucleotide sequence ID" value="XM_025034638.1"/>
</dbReference>
<dbReference type="OrthoDB" id="429597at2759"/>
<dbReference type="PANTHER" id="PTHR16121">
    <property type="entry name" value="CAP-SPECIFIC MRNA (NUCLEOSIDE-2'-O-)-METHYLTRANSFERASE 1-RELATED"/>
    <property type="match status" value="1"/>
</dbReference>
<dbReference type="InterPro" id="IPR050851">
    <property type="entry name" value="mRNA_Cap_2O-Ribose_MeTrfase"/>
</dbReference>
<feature type="domain" description="Adrift-type SAM-dependent 2'-O-MTase" evidence="8">
    <location>
        <begin position="113"/>
        <end position="333"/>
    </location>
</feature>
<evidence type="ECO:0000259" key="8">
    <source>
        <dbReference type="PROSITE" id="PS51614"/>
    </source>
</evidence>
<dbReference type="CTD" id="36203"/>
<dbReference type="PANTHER" id="PTHR16121:SF2">
    <property type="entry name" value="CAP-SPECIFIC MRNA (NUCLEOSIDE-2'-O-)-METHYLTRANSFERASE 2"/>
    <property type="match status" value="1"/>
</dbReference>
<evidence type="ECO:0000256" key="6">
    <source>
        <dbReference type="ARBA" id="ARBA00049477"/>
    </source>
</evidence>
<keyword evidence="5 7" id="KW-0949">S-adenosyl-L-methionine</keyword>
<dbReference type="GO" id="GO:0032259">
    <property type="term" value="P:methylation"/>
    <property type="evidence" value="ECO:0007669"/>
    <property type="project" value="UniProtKB-KW"/>
</dbReference>
<dbReference type="InterPro" id="IPR025807">
    <property type="entry name" value="Adrift-typ_MeTrfase"/>
</dbReference>
<evidence type="ECO:0000256" key="3">
    <source>
        <dbReference type="ARBA" id="ARBA00022603"/>
    </source>
</evidence>
<keyword evidence="4 7" id="KW-0808">Transferase</keyword>
<reference evidence="10" key="1">
    <citation type="submission" date="2025-08" db="UniProtKB">
        <authorList>
            <consortium name="RefSeq"/>
        </authorList>
    </citation>
    <scope>IDENTIFICATION</scope>
    <source>
        <tissue evidence="10">Whole body</tissue>
    </source>
</reference>
<evidence type="ECO:0000256" key="7">
    <source>
        <dbReference type="PROSITE-ProRule" id="PRU00946"/>
    </source>
</evidence>
<protein>
    <recommendedName>
        <fullName evidence="2">Cap-specific mRNA (nucleoside-2'-O-)-methyltransferase 2</fullName>
        <ecNumber evidence="1">2.1.1.296</ecNumber>
    </recommendedName>
</protein>
<dbReference type="EC" id="2.1.1.296" evidence="1"/>
<dbReference type="InterPro" id="IPR002877">
    <property type="entry name" value="RNA_MeTrfase_FtsJ_dom"/>
</dbReference>
<dbReference type="GO" id="GO:0120550">
    <property type="term" value="F:methyltransferase cap2 activity"/>
    <property type="evidence" value="ECO:0007669"/>
    <property type="project" value="UniProtKB-EC"/>
</dbReference>
<evidence type="ECO:0000313" key="9">
    <source>
        <dbReference type="Proteomes" id="UP000504618"/>
    </source>
</evidence>
<proteinExistence type="predicted"/>
<dbReference type="Pfam" id="PF01728">
    <property type="entry name" value="FtsJ"/>
    <property type="match status" value="1"/>
</dbReference>
<gene>
    <name evidence="10" type="primary">LOC112466518</name>
</gene>
<organism evidence="9 10">
    <name type="scientific">Temnothorax curvispinosus</name>
    <dbReference type="NCBI Taxonomy" id="300111"/>
    <lineage>
        <taxon>Eukaryota</taxon>
        <taxon>Metazoa</taxon>
        <taxon>Ecdysozoa</taxon>
        <taxon>Arthropoda</taxon>
        <taxon>Hexapoda</taxon>
        <taxon>Insecta</taxon>
        <taxon>Pterygota</taxon>
        <taxon>Neoptera</taxon>
        <taxon>Endopterygota</taxon>
        <taxon>Hymenoptera</taxon>
        <taxon>Apocrita</taxon>
        <taxon>Aculeata</taxon>
        <taxon>Formicoidea</taxon>
        <taxon>Formicidae</taxon>
        <taxon>Myrmicinae</taxon>
        <taxon>Temnothorax</taxon>
    </lineage>
</organism>
<feature type="binding site" evidence="7">
    <location>
        <position position="246"/>
    </location>
    <ligand>
        <name>S-adenosyl-L-methionine</name>
        <dbReference type="ChEBI" id="CHEBI:59789"/>
    </ligand>
</feature>